<keyword evidence="3" id="KW-0677">Repeat</keyword>
<sequence>MGAPSSLATLLLAMLWAQDVSCSVGAVPAAPVLHLWQPQAGAGRVKRAWVIPPISVSENHKRIPHLLVQIKSDKQQPGGVIYSIKGPGVDEEPWGVFSIDKLTGKVYLNTMLDREKNDHFRLKAFALDLGGVTLEDPTDLEIVVMDQNDNRPLFRQNVFSAHVVEGAVPGTFVMKAEATDADDPETDNAALRYSILEPAVNGVFEMDELSGEIRTAQVRLDREVVGVYNLTLQAADMSGEGLTTTASAVIHVDDINDNPPEFSAKEFLLEAPENKEGVVVGRLMVQDKDLPGSPNWLAKFTILEGDPEGAFAIQTDPHTNDGIVSLVKALDHERRDRFELLVSVQNQSPLELSAPKAARALATVRVRVLDANEAPFFRENPWRGRVDEGAPPGTEITVYRASDPDTHQAQELRYSQASNLDSWLQVDAESGLVRTRETVPPRATFPEGWYTTQILACDNGSPPLTATGTLSIEVVEVNDHAPLLLPGSGELCQQGGSLVLSATDQDLAPHAEPFRFRFGTSGTPLAHNWSLSHSNATHALLQPRGEVAEGLHILPVLVSDSGRPPREREQLLNVSVCACNEEGACQARAAAVVGTVAGLSFGALLVILSSAALLLVLVLLVAGLEHSRRRAFRKSLLGGSQDDFRDNVLNYDEQGGGEEDQDAYDINQLRNPDLLFSPPSPRIKPPLRKDHPYGYSLPQYPRRVPAGPSDIEDFINEGLEVADADPGVPPYDTALIYDYEGDSSAGGSLSSILSSLEDDDQDYDYLNEWGPRFRRLAELYGQ</sequence>
<evidence type="ECO:0000256" key="7">
    <source>
        <dbReference type="ARBA" id="ARBA00023136"/>
    </source>
</evidence>
<evidence type="ECO:0000256" key="2">
    <source>
        <dbReference type="ARBA" id="ARBA00022692"/>
    </source>
</evidence>
<proteinExistence type="predicted"/>
<dbReference type="PROSITE" id="PS50268">
    <property type="entry name" value="CADHERIN_2"/>
    <property type="match status" value="5"/>
</dbReference>
<dbReference type="RefSeq" id="XP_015262192.1">
    <property type="nucleotide sequence ID" value="XM_015406706.1"/>
</dbReference>
<keyword evidence="6 11" id="KW-1133">Transmembrane helix</keyword>
<evidence type="ECO:0000256" key="10">
    <source>
        <dbReference type="RuleBase" id="RU004357"/>
    </source>
</evidence>
<keyword evidence="2 9" id="KW-0812">Transmembrane</keyword>
<feature type="domain" description="Cadherin" evidence="13">
    <location>
        <begin position="155"/>
        <end position="262"/>
    </location>
</feature>
<evidence type="ECO:0000313" key="15">
    <source>
        <dbReference type="RefSeq" id="XP_015262192.1"/>
    </source>
</evidence>
<dbReference type="InterPro" id="IPR015919">
    <property type="entry name" value="Cadherin-like_sf"/>
</dbReference>
<evidence type="ECO:0000313" key="14">
    <source>
        <dbReference type="Proteomes" id="UP000694871"/>
    </source>
</evidence>
<evidence type="ECO:0000256" key="6">
    <source>
        <dbReference type="ARBA" id="ARBA00022989"/>
    </source>
</evidence>
<feature type="domain" description="Cadherin" evidence="13">
    <location>
        <begin position="277"/>
        <end position="377"/>
    </location>
</feature>
<dbReference type="Gene3D" id="2.60.40.60">
    <property type="entry name" value="Cadherins"/>
    <property type="match status" value="5"/>
</dbReference>
<keyword evidence="7 11" id="KW-0472">Membrane</keyword>
<evidence type="ECO:0000256" key="1">
    <source>
        <dbReference type="ARBA" id="ARBA00004251"/>
    </source>
</evidence>
<dbReference type="InterPro" id="IPR027397">
    <property type="entry name" value="Catenin-bd_sf"/>
</dbReference>
<feature type="domain" description="Cadherin" evidence="13">
    <location>
        <begin position="48"/>
        <end position="154"/>
    </location>
</feature>
<gene>
    <name evidence="15" type="primary">CDH15</name>
</gene>
<feature type="signal peptide" evidence="12">
    <location>
        <begin position="1"/>
        <end position="22"/>
    </location>
</feature>
<dbReference type="InterPro" id="IPR000233">
    <property type="entry name" value="Cadherin_Y-type_LIR"/>
</dbReference>
<comment type="subcellular location">
    <subcellularLocation>
        <location evidence="1 9">Cell membrane</location>
        <topology evidence="1 9">Single-pass type I membrane protein</topology>
    </subcellularLocation>
</comment>
<dbReference type="SMART" id="SM00112">
    <property type="entry name" value="CA"/>
    <property type="match status" value="5"/>
</dbReference>
<dbReference type="InterPro" id="IPR020894">
    <property type="entry name" value="Cadherin_CS"/>
</dbReference>
<dbReference type="PANTHER" id="PTHR24027">
    <property type="entry name" value="CADHERIN-23"/>
    <property type="match status" value="1"/>
</dbReference>
<dbReference type="Pfam" id="PF00028">
    <property type="entry name" value="Cadherin"/>
    <property type="match status" value="4"/>
</dbReference>
<protein>
    <submittedName>
        <fullName evidence="15">Cadherin-15</fullName>
    </submittedName>
</protein>
<evidence type="ECO:0000256" key="3">
    <source>
        <dbReference type="ARBA" id="ARBA00022737"/>
    </source>
</evidence>
<feature type="domain" description="Cadherin" evidence="13">
    <location>
        <begin position="496"/>
        <end position="593"/>
    </location>
</feature>
<evidence type="ECO:0000256" key="8">
    <source>
        <dbReference type="PROSITE-ProRule" id="PRU00043"/>
    </source>
</evidence>
<organism evidence="14 15">
    <name type="scientific">Gekko japonicus</name>
    <name type="common">Schlegel's Japanese gecko</name>
    <dbReference type="NCBI Taxonomy" id="146911"/>
    <lineage>
        <taxon>Eukaryota</taxon>
        <taxon>Metazoa</taxon>
        <taxon>Chordata</taxon>
        <taxon>Craniata</taxon>
        <taxon>Vertebrata</taxon>
        <taxon>Euteleostomi</taxon>
        <taxon>Lepidosauria</taxon>
        <taxon>Squamata</taxon>
        <taxon>Bifurcata</taxon>
        <taxon>Gekkota</taxon>
        <taxon>Gekkonidae</taxon>
        <taxon>Gekkoninae</taxon>
        <taxon>Gekko</taxon>
    </lineage>
</organism>
<dbReference type="Proteomes" id="UP000694871">
    <property type="component" value="Unplaced"/>
</dbReference>
<dbReference type="InterPro" id="IPR039808">
    <property type="entry name" value="Cadherin"/>
</dbReference>
<keyword evidence="5 9" id="KW-0130">Cell adhesion</keyword>
<feature type="domain" description="Cadherin" evidence="13">
    <location>
        <begin position="378"/>
        <end position="484"/>
    </location>
</feature>
<evidence type="ECO:0000256" key="5">
    <source>
        <dbReference type="ARBA" id="ARBA00022889"/>
    </source>
</evidence>
<name>A0ABM1JL55_GEKJA</name>
<keyword evidence="14" id="KW-1185">Reference proteome</keyword>
<feature type="chain" id="PRO_5047475022" evidence="12">
    <location>
        <begin position="23"/>
        <end position="782"/>
    </location>
</feature>
<accession>A0ABM1JL55</accession>
<dbReference type="PRINTS" id="PR00205">
    <property type="entry name" value="CADHERIN"/>
</dbReference>
<reference evidence="15" key="1">
    <citation type="submission" date="2025-08" db="UniProtKB">
        <authorList>
            <consortium name="RefSeq"/>
        </authorList>
    </citation>
    <scope>IDENTIFICATION</scope>
</reference>
<keyword evidence="12" id="KW-0732">Signal</keyword>
<dbReference type="Pfam" id="PF01049">
    <property type="entry name" value="CADH_Y-type_LIR"/>
    <property type="match status" value="1"/>
</dbReference>
<dbReference type="CDD" id="cd11304">
    <property type="entry name" value="Cadherin_repeat"/>
    <property type="match status" value="4"/>
</dbReference>
<keyword evidence="4 8" id="KW-0106">Calcium</keyword>
<dbReference type="PROSITE" id="PS00232">
    <property type="entry name" value="CADHERIN_1"/>
    <property type="match status" value="1"/>
</dbReference>
<evidence type="ECO:0000259" key="13">
    <source>
        <dbReference type="PROSITE" id="PS50268"/>
    </source>
</evidence>
<evidence type="ECO:0000256" key="11">
    <source>
        <dbReference type="SAM" id="Phobius"/>
    </source>
</evidence>
<dbReference type="PANTHER" id="PTHR24027:SF300">
    <property type="entry name" value="CADHERIN-15"/>
    <property type="match status" value="1"/>
</dbReference>
<dbReference type="Gene3D" id="4.10.900.10">
    <property type="entry name" value="TCF3-CBD (Catenin binding domain)"/>
    <property type="match status" value="1"/>
</dbReference>
<dbReference type="SUPFAM" id="SSF49313">
    <property type="entry name" value="Cadherin-like"/>
    <property type="match status" value="5"/>
</dbReference>
<dbReference type="InterPro" id="IPR002126">
    <property type="entry name" value="Cadherin-like_dom"/>
</dbReference>
<dbReference type="GeneID" id="107106536"/>
<evidence type="ECO:0000256" key="9">
    <source>
        <dbReference type="RuleBase" id="RU003318"/>
    </source>
</evidence>
<evidence type="ECO:0000256" key="4">
    <source>
        <dbReference type="ARBA" id="ARBA00022837"/>
    </source>
</evidence>
<feature type="transmembrane region" description="Helical" evidence="11">
    <location>
        <begin position="601"/>
        <end position="624"/>
    </location>
</feature>
<comment type="function">
    <text evidence="10">Cadherins are calcium-dependent cell adhesion proteins.</text>
</comment>
<evidence type="ECO:0000256" key="12">
    <source>
        <dbReference type="SAM" id="SignalP"/>
    </source>
</evidence>